<dbReference type="SUPFAM" id="SSF51679">
    <property type="entry name" value="Bacterial luciferase-like"/>
    <property type="match status" value="1"/>
</dbReference>
<gene>
    <name evidence="2" type="ORF">SAMN04489764_0955</name>
</gene>
<dbReference type="InterPro" id="IPR050766">
    <property type="entry name" value="Bact_Lucif_Oxidored"/>
</dbReference>
<name>A0A1H1BGB5_9ACTN</name>
<reference evidence="2 3" key="1">
    <citation type="submission" date="2016-10" db="EMBL/GenBank/DDBJ databases">
        <authorList>
            <person name="de Groot N.N."/>
        </authorList>
    </citation>
    <scope>NUCLEOTIDE SEQUENCE [LARGE SCALE GENOMIC DNA]</scope>
    <source>
        <strain evidence="2 3">DSM 43794</strain>
    </source>
</reference>
<dbReference type="STRING" id="35622.SAMN04489764_0955"/>
<feature type="domain" description="Luciferase-like" evidence="1">
    <location>
        <begin position="17"/>
        <end position="120"/>
    </location>
</feature>
<dbReference type="Gene3D" id="3.20.20.30">
    <property type="entry name" value="Luciferase-like domain"/>
    <property type="match status" value="2"/>
</dbReference>
<dbReference type="AlphaFoldDB" id="A0A1H1BGB5"/>
<keyword evidence="3" id="KW-1185">Reference proteome</keyword>
<evidence type="ECO:0000313" key="3">
    <source>
        <dbReference type="Proteomes" id="UP000217103"/>
    </source>
</evidence>
<dbReference type="PANTHER" id="PTHR30137">
    <property type="entry name" value="LUCIFERASE-LIKE MONOOXYGENASE"/>
    <property type="match status" value="1"/>
</dbReference>
<organism evidence="2 3">
    <name type="scientific">Thermostaphylospora chromogena</name>
    <dbReference type="NCBI Taxonomy" id="35622"/>
    <lineage>
        <taxon>Bacteria</taxon>
        <taxon>Bacillati</taxon>
        <taxon>Actinomycetota</taxon>
        <taxon>Actinomycetes</taxon>
        <taxon>Streptosporangiales</taxon>
        <taxon>Thermomonosporaceae</taxon>
        <taxon>Thermostaphylospora</taxon>
    </lineage>
</organism>
<dbReference type="Pfam" id="PF00296">
    <property type="entry name" value="Bac_luciferase"/>
    <property type="match status" value="1"/>
</dbReference>
<dbReference type="OrthoDB" id="4760590at2"/>
<proteinExistence type="predicted"/>
<dbReference type="RefSeq" id="WP_093257947.1">
    <property type="nucleotide sequence ID" value="NZ_FNKK01000002.1"/>
</dbReference>
<protein>
    <submittedName>
        <fullName evidence="2">Probable F420-dependent oxidoreductase, MSMEG_4141 family</fullName>
    </submittedName>
</protein>
<accession>A0A1H1BGB5</accession>
<dbReference type="EMBL" id="FNKK01000002">
    <property type="protein sequence ID" value="SDQ51005.1"/>
    <property type="molecule type" value="Genomic_DNA"/>
</dbReference>
<evidence type="ECO:0000259" key="1">
    <source>
        <dbReference type="Pfam" id="PF00296"/>
    </source>
</evidence>
<dbReference type="InterPro" id="IPR011251">
    <property type="entry name" value="Luciferase-like_dom"/>
</dbReference>
<dbReference type="InterPro" id="IPR019922">
    <property type="entry name" value="Lucif-like_OxRdatse_MSMEG_4141"/>
</dbReference>
<evidence type="ECO:0000313" key="2">
    <source>
        <dbReference type="EMBL" id="SDQ51005.1"/>
    </source>
</evidence>
<dbReference type="GO" id="GO:0005829">
    <property type="term" value="C:cytosol"/>
    <property type="evidence" value="ECO:0007669"/>
    <property type="project" value="TreeGrafter"/>
</dbReference>
<dbReference type="PANTHER" id="PTHR30137:SF18">
    <property type="entry name" value="CONSERVED PROTEIN"/>
    <property type="match status" value="1"/>
</dbReference>
<dbReference type="NCBIfam" id="TIGR03620">
    <property type="entry name" value="F420_MSMEG_4141"/>
    <property type="match status" value="1"/>
</dbReference>
<dbReference type="Proteomes" id="UP000217103">
    <property type="component" value="Unassembled WGS sequence"/>
</dbReference>
<dbReference type="InterPro" id="IPR036661">
    <property type="entry name" value="Luciferase-like_sf"/>
</dbReference>
<sequence>MARPEFGRFGVWLRGTDYTPELAAGLEDLGYGTLWVGGSPDGDLRSVERLLAATSRVTVATGIVNIWKDDAATVGASFRRIEEAYPGRFVLGIGAGHRESTGDRYDKPYTALQRYLDVLDAEGVPQDQRVLAALGPRTLRLAADRAAGAHPYFTAPNHTRQAREILGEGPLLAPEQKVALESSPPKARALARASLGFYIGLANYAANFRRMGFTDDDLADGGSDRMVDSLIAHGTPEAVCDGLTAHLSAGADHVAVQLLVSEGADLLTGYRTLAAALGLPG</sequence>
<dbReference type="GO" id="GO:0016705">
    <property type="term" value="F:oxidoreductase activity, acting on paired donors, with incorporation or reduction of molecular oxygen"/>
    <property type="evidence" value="ECO:0007669"/>
    <property type="project" value="InterPro"/>
</dbReference>